<dbReference type="GO" id="GO:0003729">
    <property type="term" value="F:mRNA binding"/>
    <property type="evidence" value="ECO:0007669"/>
    <property type="project" value="InterPro"/>
</dbReference>
<dbReference type="Pfam" id="PF21936">
    <property type="entry name" value="Pcf11_C"/>
    <property type="match status" value="1"/>
</dbReference>
<dbReference type="GO" id="GO:0000993">
    <property type="term" value="F:RNA polymerase II complex binding"/>
    <property type="evidence" value="ECO:0007669"/>
    <property type="project" value="InterPro"/>
</dbReference>
<feature type="domain" description="CID" evidence="2">
    <location>
        <begin position="7"/>
        <end position="166"/>
    </location>
</feature>
<dbReference type="Pfam" id="PF11526">
    <property type="entry name" value="Pfc11_Clp1_ID"/>
    <property type="match status" value="1"/>
</dbReference>
<gene>
    <name evidence="3" type="ORF">CPELLU_LOCUS5318</name>
</gene>
<dbReference type="InterPro" id="IPR045154">
    <property type="entry name" value="PCF11-like"/>
</dbReference>
<comment type="caution">
    <text evidence="3">The sequence shown here is derived from an EMBL/GenBank/DDBJ whole genome shotgun (WGS) entry which is preliminary data.</text>
</comment>
<dbReference type="PANTHER" id="PTHR15921">
    <property type="entry name" value="PRE-MRNA CLEAVAGE COMPLEX II"/>
    <property type="match status" value="1"/>
</dbReference>
<dbReference type="Proteomes" id="UP000789759">
    <property type="component" value="Unassembled WGS sequence"/>
</dbReference>
<keyword evidence="4" id="KW-1185">Reference proteome</keyword>
<feature type="compositionally biased region" description="Polar residues" evidence="1">
    <location>
        <begin position="641"/>
        <end position="653"/>
    </location>
</feature>
<dbReference type="SUPFAM" id="SSF48464">
    <property type="entry name" value="ENTH/VHS domain"/>
    <property type="match status" value="2"/>
</dbReference>
<dbReference type="InterPro" id="IPR047415">
    <property type="entry name" value="Pcf11_CID"/>
</dbReference>
<dbReference type="Pfam" id="PF04818">
    <property type="entry name" value="CID"/>
    <property type="match status" value="1"/>
</dbReference>
<dbReference type="CDD" id="cd16982">
    <property type="entry name" value="CID_Pcf11"/>
    <property type="match status" value="1"/>
</dbReference>
<dbReference type="GO" id="GO:0031124">
    <property type="term" value="P:mRNA 3'-end processing"/>
    <property type="evidence" value="ECO:0007669"/>
    <property type="project" value="InterPro"/>
</dbReference>
<evidence type="ECO:0000259" key="2">
    <source>
        <dbReference type="PROSITE" id="PS51391"/>
    </source>
</evidence>
<accession>A0A9N9BH48</accession>
<dbReference type="GO" id="GO:0005849">
    <property type="term" value="C:mRNA cleavage factor complex"/>
    <property type="evidence" value="ECO:0007669"/>
    <property type="project" value="InterPro"/>
</dbReference>
<dbReference type="InterPro" id="IPR021605">
    <property type="entry name" value="Pcf11_Clp1-ID"/>
</dbReference>
<dbReference type="InterPro" id="IPR054127">
    <property type="entry name" value="Pcf11_C"/>
</dbReference>
<feature type="region of interest" description="Disordered" evidence="1">
    <location>
        <begin position="641"/>
        <end position="667"/>
    </location>
</feature>
<reference evidence="3" key="1">
    <citation type="submission" date="2021-06" db="EMBL/GenBank/DDBJ databases">
        <authorList>
            <person name="Kallberg Y."/>
            <person name="Tangrot J."/>
            <person name="Rosling A."/>
        </authorList>
    </citation>
    <scope>NUCLEOTIDE SEQUENCE</scope>
    <source>
        <strain evidence="3">FL966</strain>
    </source>
</reference>
<dbReference type="PANTHER" id="PTHR15921:SF3">
    <property type="entry name" value="PRE-MRNA CLEAVAGE COMPLEX 2 PROTEIN PCF11"/>
    <property type="match status" value="1"/>
</dbReference>
<dbReference type="AlphaFoldDB" id="A0A9N9BH48"/>
<protein>
    <submittedName>
        <fullName evidence="3">7292_t:CDS:1</fullName>
    </submittedName>
</protein>
<name>A0A9N9BH48_9GLOM</name>
<dbReference type="InterPro" id="IPR006569">
    <property type="entry name" value="CID_dom"/>
</dbReference>
<proteinExistence type="predicted"/>
<dbReference type="InterPro" id="IPR008942">
    <property type="entry name" value="ENTH_VHS"/>
</dbReference>
<dbReference type="PROSITE" id="PS51391">
    <property type="entry name" value="CID"/>
    <property type="match status" value="1"/>
</dbReference>
<evidence type="ECO:0000256" key="1">
    <source>
        <dbReference type="SAM" id="MobiDB-lite"/>
    </source>
</evidence>
<evidence type="ECO:0000313" key="4">
    <source>
        <dbReference type="Proteomes" id="UP000789759"/>
    </source>
</evidence>
<sequence length="667" mass="74502">MASLEIDLESVRQDYRASLQDLTFNSKPIITNLTIIAQENLPAARAIVQAIEDQIRTECLDAVFDFCVYFKLNFSLYLYHVKCPPPHKLPVLYLLDSISKNVGGIYIQLFARNLCNTFMDTYDVVDQPTKQKLERVLATWKSGPTGAPVYSTEVTSQIERALLKQQLRLQPRGSIDVGRHIHINPNFLSGAIGQNTLTNYQQQAQQSQQNQQLQVQPVTQVQPVQQTANQWVDNTRYNNGISGYTATPNRQGYYNTQQYTTREPTQPLQQNQMFALPPDQQRLLQECQRLIVQHQQYALQNPSDLHYQNQLGSLQQLSEAIQKAPLTNDQIQQVRQFFATRLSVPSTAPTQPPSVNALNFPFTVPILNPPVPTPVSMPPASVVPPPVPPHNTLVPDPNALVKNLMDFGLLGSGNIVGGVGGTVTSANVGGFVGGSTPTPPPSGSAASDTPTTIMHVNDFEKIQLTSNDIQRKRDGVIAILYDALPLQCKQCGFRYARDEGGKAKMDAHLDWHFRQNRRMKEKAKKAQSRSWFVSEEDWIHSREAEMKNTQSPAFFDFENANTAKSTVGASQPKKDEIVKESTVIVPFDPERAGRPCTICQEKFQVFWNDADEEWLFRNAIEVDGVIYHATCHADALKNQENAQSGGDATSNTVLGKRKPDSVNLIHN</sequence>
<dbReference type="OrthoDB" id="2129491at2759"/>
<dbReference type="GO" id="GO:0005737">
    <property type="term" value="C:cytoplasm"/>
    <property type="evidence" value="ECO:0007669"/>
    <property type="project" value="TreeGrafter"/>
</dbReference>
<dbReference type="Gene3D" id="1.25.40.90">
    <property type="match status" value="1"/>
</dbReference>
<dbReference type="EMBL" id="CAJVQA010003011">
    <property type="protein sequence ID" value="CAG8563580.1"/>
    <property type="molecule type" value="Genomic_DNA"/>
</dbReference>
<dbReference type="GO" id="GO:0006369">
    <property type="term" value="P:termination of RNA polymerase II transcription"/>
    <property type="evidence" value="ECO:0007669"/>
    <property type="project" value="InterPro"/>
</dbReference>
<organism evidence="3 4">
    <name type="scientific">Cetraspora pellucida</name>
    <dbReference type="NCBI Taxonomy" id="1433469"/>
    <lineage>
        <taxon>Eukaryota</taxon>
        <taxon>Fungi</taxon>
        <taxon>Fungi incertae sedis</taxon>
        <taxon>Mucoromycota</taxon>
        <taxon>Glomeromycotina</taxon>
        <taxon>Glomeromycetes</taxon>
        <taxon>Diversisporales</taxon>
        <taxon>Gigasporaceae</taxon>
        <taxon>Cetraspora</taxon>
    </lineage>
</organism>
<evidence type="ECO:0000313" key="3">
    <source>
        <dbReference type="EMBL" id="CAG8563580.1"/>
    </source>
</evidence>
<dbReference type="SMART" id="SM00582">
    <property type="entry name" value="RPR"/>
    <property type="match status" value="1"/>
</dbReference>